<organism evidence="1">
    <name type="scientific">Arundo donax</name>
    <name type="common">Giant reed</name>
    <name type="synonym">Donax arundinaceus</name>
    <dbReference type="NCBI Taxonomy" id="35708"/>
    <lineage>
        <taxon>Eukaryota</taxon>
        <taxon>Viridiplantae</taxon>
        <taxon>Streptophyta</taxon>
        <taxon>Embryophyta</taxon>
        <taxon>Tracheophyta</taxon>
        <taxon>Spermatophyta</taxon>
        <taxon>Magnoliopsida</taxon>
        <taxon>Liliopsida</taxon>
        <taxon>Poales</taxon>
        <taxon>Poaceae</taxon>
        <taxon>PACMAD clade</taxon>
        <taxon>Arundinoideae</taxon>
        <taxon>Arundineae</taxon>
        <taxon>Arundo</taxon>
    </lineage>
</organism>
<reference evidence="1" key="2">
    <citation type="journal article" date="2015" name="Data Brief">
        <title>Shoot transcriptome of the giant reed, Arundo donax.</title>
        <authorList>
            <person name="Barrero R.A."/>
            <person name="Guerrero F.D."/>
            <person name="Moolhuijzen P."/>
            <person name="Goolsby J.A."/>
            <person name="Tidwell J."/>
            <person name="Bellgard S.E."/>
            <person name="Bellgard M.I."/>
        </authorList>
    </citation>
    <scope>NUCLEOTIDE SEQUENCE</scope>
    <source>
        <tissue evidence="1">Shoot tissue taken approximately 20 cm above the soil surface</tissue>
    </source>
</reference>
<accession>A0A0A8Y7X9</accession>
<evidence type="ECO:0000313" key="1">
    <source>
        <dbReference type="EMBL" id="JAD19827.1"/>
    </source>
</evidence>
<dbReference type="EMBL" id="GBRH01278068">
    <property type="protein sequence ID" value="JAD19827.1"/>
    <property type="molecule type" value="Transcribed_RNA"/>
</dbReference>
<protein>
    <submittedName>
        <fullName evidence="1">Uncharacterized protein</fullName>
    </submittedName>
</protein>
<reference evidence="1" key="1">
    <citation type="submission" date="2014-09" db="EMBL/GenBank/DDBJ databases">
        <authorList>
            <person name="Magalhaes I.L.F."/>
            <person name="Oliveira U."/>
            <person name="Santos F.R."/>
            <person name="Vidigal T.H.D.A."/>
            <person name="Brescovit A.D."/>
            <person name="Santos A.J."/>
        </authorList>
    </citation>
    <scope>NUCLEOTIDE SEQUENCE</scope>
    <source>
        <tissue evidence="1">Shoot tissue taken approximately 20 cm above the soil surface</tissue>
    </source>
</reference>
<sequence>MCKLATMYLLITES</sequence>
<proteinExistence type="predicted"/>
<name>A0A0A8Y7X9_ARUDO</name>